<evidence type="ECO:0000256" key="3">
    <source>
        <dbReference type="ARBA" id="ARBA00022485"/>
    </source>
</evidence>
<dbReference type="GO" id="GO:0008137">
    <property type="term" value="F:NADH dehydrogenase (ubiquinone) activity"/>
    <property type="evidence" value="ECO:0007669"/>
    <property type="project" value="InterPro"/>
</dbReference>
<dbReference type="SUPFAM" id="SSF50692">
    <property type="entry name" value="ADC-like"/>
    <property type="match status" value="1"/>
</dbReference>
<dbReference type="Gene3D" id="3.30.70.20">
    <property type="match status" value="1"/>
</dbReference>
<dbReference type="GO" id="GO:0046872">
    <property type="term" value="F:metal ion binding"/>
    <property type="evidence" value="ECO:0007669"/>
    <property type="project" value="UniProtKB-KW"/>
</dbReference>
<dbReference type="InterPro" id="IPR019574">
    <property type="entry name" value="NADH_UbQ_OxRdtase_Gsu_4Fe4S-bd"/>
</dbReference>
<feature type="region of interest" description="Disordered" evidence="11">
    <location>
        <begin position="851"/>
        <end position="881"/>
    </location>
</feature>
<dbReference type="Pfam" id="PF22151">
    <property type="entry name" value="Fer4_NDSU1"/>
    <property type="match status" value="1"/>
</dbReference>
<dbReference type="EC" id="1.6.5.11" evidence="15"/>
<dbReference type="InterPro" id="IPR050123">
    <property type="entry name" value="Prok_molybdopt-oxidoreductase"/>
</dbReference>
<feature type="domain" description="4Fe-4S His(Cys)3-ligated-type" evidence="14">
    <location>
        <begin position="115"/>
        <end position="154"/>
    </location>
</feature>
<dbReference type="InterPro" id="IPR001041">
    <property type="entry name" value="2Fe-2S_ferredoxin-type"/>
</dbReference>
<reference evidence="15 16" key="1">
    <citation type="submission" date="2020-04" db="EMBL/GenBank/DDBJ databases">
        <title>Sequencing and Assembly of C. fimi.</title>
        <authorList>
            <person name="Ramsey A.R."/>
        </authorList>
    </citation>
    <scope>NUCLEOTIDE SEQUENCE [LARGE SCALE GENOMIC DNA]</scope>
    <source>
        <strain evidence="15 16">SB</strain>
    </source>
</reference>
<evidence type="ECO:0000313" key="16">
    <source>
        <dbReference type="Proteomes" id="UP000562124"/>
    </source>
</evidence>
<keyword evidence="9" id="KW-0520">NAD</keyword>
<dbReference type="PROSITE" id="PS00641">
    <property type="entry name" value="COMPLEX1_75K_1"/>
    <property type="match status" value="1"/>
</dbReference>
<dbReference type="InterPro" id="IPR006963">
    <property type="entry name" value="Mopterin_OxRdtase_4Fe-4S_dom"/>
</dbReference>
<protein>
    <submittedName>
        <fullName evidence="15">NADH-quinone oxidoreductase subunit G</fullName>
        <ecNumber evidence="15">1.6.5.11</ecNumber>
    </submittedName>
</protein>
<keyword evidence="4" id="KW-0001">2Fe-2S</keyword>
<dbReference type="InterPro" id="IPR006657">
    <property type="entry name" value="MoPterin_dinucl-bd_dom"/>
</dbReference>
<evidence type="ECO:0000259" key="13">
    <source>
        <dbReference type="PROSITE" id="PS51669"/>
    </source>
</evidence>
<dbReference type="PANTHER" id="PTHR43105">
    <property type="entry name" value="RESPIRATORY NITRATE REDUCTASE"/>
    <property type="match status" value="1"/>
</dbReference>
<dbReference type="Pfam" id="PF10588">
    <property type="entry name" value="NADH-G_4Fe-4S_3"/>
    <property type="match status" value="1"/>
</dbReference>
<evidence type="ECO:0000256" key="11">
    <source>
        <dbReference type="SAM" id="MobiDB-lite"/>
    </source>
</evidence>
<keyword evidence="16" id="KW-1185">Reference proteome</keyword>
<keyword evidence="3" id="KW-0004">4Fe-4S</keyword>
<dbReference type="AlphaFoldDB" id="A0A7Y0LVG7"/>
<evidence type="ECO:0000259" key="14">
    <source>
        <dbReference type="PROSITE" id="PS51839"/>
    </source>
</evidence>
<comment type="cofactor">
    <cofactor evidence="1">
        <name>[4Fe-4S] cluster</name>
        <dbReference type="ChEBI" id="CHEBI:49883"/>
    </cofactor>
</comment>
<proteinExistence type="inferred from homology"/>
<dbReference type="FunFam" id="3.10.20.740:FF:000001">
    <property type="entry name" value="NADH-quinone oxidoreductase subunit G"/>
    <property type="match status" value="1"/>
</dbReference>
<feature type="domain" description="2Fe-2S ferredoxin-type" evidence="12">
    <location>
        <begin position="26"/>
        <end position="113"/>
    </location>
</feature>
<evidence type="ECO:0000256" key="9">
    <source>
        <dbReference type="ARBA" id="ARBA00023027"/>
    </source>
</evidence>
<dbReference type="InterPro" id="IPR006656">
    <property type="entry name" value="Mopterin_OxRdtase"/>
</dbReference>
<dbReference type="PROSITE" id="PS00642">
    <property type="entry name" value="COMPLEX1_75K_2"/>
    <property type="match status" value="1"/>
</dbReference>
<name>A0A7Y0LVG7_CELFI</name>
<dbReference type="GO" id="GO:0003954">
    <property type="term" value="F:NADH dehydrogenase activity"/>
    <property type="evidence" value="ECO:0007669"/>
    <property type="project" value="TreeGrafter"/>
</dbReference>
<dbReference type="Proteomes" id="UP000562124">
    <property type="component" value="Unassembled WGS sequence"/>
</dbReference>
<dbReference type="Gene3D" id="3.40.50.740">
    <property type="match status" value="2"/>
</dbReference>
<evidence type="ECO:0000256" key="2">
    <source>
        <dbReference type="ARBA" id="ARBA00005404"/>
    </source>
</evidence>
<keyword evidence="8" id="KW-0411">Iron-sulfur</keyword>
<feature type="domain" description="4Fe-4S Mo/W bis-MGD-type" evidence="13">
    <location>
        <begin position="275"/>
        <end position="331"/>
    </location>
</feature>
<evidence type="ECO:0000256" key="5">
    <source>
        <dbReference type="ARBA" id="ARBA00022723"/>
    </source>
</evidence>
<dbReference type="Pfam" id="PF01568">
    <property type="entry name" value="Molydop_binding"/>
    <property type="match status" value="1"/>
</dbReference>
<dbReference type="PROSITE" id="PS51669">
    <property type="entry name" value="4FE4S_MOW_BIS_MGD"/>
    <property type="match status" value="1"/>
</dbReference>
<dbReference type="Gene3D" id="3.10.20.740">
    <property type="match status" value="1"/>
</dbReference>
<dbReference type="Pfam" id="PF00384">
    <property type="entry name" value="Molybdopterin"/>
    <property type="match status" value="1"/>
</dbReference>
<dbReference type="GO" id="GO:0051539">
    <property type="term" value="F:4 iron, 4 sulfur cluster binding"/>
    <property type="evidence" value="ECO:0007669"/>
    <property type="project" value="UniProtKB-KW"/>
</dbReference>
<dbReference type="GO" id="GO:0051537">
    <property type="term" value="F:2 iron, 2 sulfur cluster binding"/>
    <property type="evidence" value="ECO:0007669"/>
    <property type="project" value="UniProtKB-KW"/>
</dbReference>
<gene>
    <name evidence="15" type="ORF">HIR71_00940</name>
</gene>
<sequence length="881" mass="92437">MTTTTPRTGATGGERTAAVAVPTPPELVTFQIDELEVAVPKGTLVIRAAEQVGIQIPRFCDHPLLEPAGACRQCLVEVSTPDREGNLRPMPKPQASCTLEATPGMVVKTQRTSAVADKAQHGIMEMLLINHPLDCPVCDKGGECPLQNQAMSNGRATSRFVDIKRTFAKPLSISTEILLDRERCIMCQRCTRFQQQIAGDPFIDLQERGAQQQIGLLWPEVLDFEPGFEAPAGPAALDESGRPFSSYFSGNTIQICPVGALTNAAYRFRSRPFDLVSTPGVGEHDSCGSAIRVDHRRGVVLRRMAGDDPAVNEEWITDKDRFAFTWQSARDRLTTPLVRDETTGALRPASWAEALDVAATGLLAAREANGGRGVGVLPGGRLTLEDAYAYSKFARVALGTNDIDLRARPHSDEEEAFLGHAVAGKLVGAADGVTFGDLEKAPAVLLVALEAEDEAGVTFLRLRKGVLAGTTSVYSVAALASPGLDRMYGTLIPAAPGTEPEVLDAITGRAKTGPLRDASKALGGAGAVILVGERLASVPGGYSALLRLARRTGARLAWIPRRAGERGGVEAGALPSLLPGGRPVADPRARVDVAALWDVPTLPATPGRDATEILRAARKGKLSALVVAGVEAADLPNPAKALRSIEKAGFVVSLEVRASEVTERADVVLPVAPPTEKGGTFLNWEGRPRPFPQALASTAMADHRALDALADAMGVELGLRTLQAVHAELDQLGAWDGARVAAPAVSSSEPPAVAPDQAVLASWHLLLDAGRLQDGEPFLAGTAKRTVARVSAATAASAGLTDGGLVRVSTEHGSVTAPVGVVPMPDHVVWLPTKAPDCAIRTSLRADAGDVVRLSPGSGELSEPGAGQDSRGSDNDVEGSA</sequence>
<dbReference type="NCBIfam" id="NF005895">
    <property type="entry name" value="PRK07860.1"/>
    <property type="match status" value="1"/>
</dbReference>
<evidence type="ECO:0000256" key="1">
    <source>
        <dbReference type="ARBA" id="ARBA00001966"/>
    </source>
</evidence>
<dbReference type="GO" id="GO:0042773">
    <property type="term" value="P:ATP synthesis coupled electron transport"/>
    <property type="evidence" value="ECO:0007669"/>
    <property type="project" value="InterPro"/>
</dbReference>
<keyword evidence="7" id="KW-0408">Iron</keyword>
<dbReference type="PROSITE" id="PS51839">
    <property type="entry name" value="4FE4S_HC3"/>
    <property type="match status" value="1"/>
</dbReference>
<dbReference type="SMART" id="SM00929">
    <property type="entry name" value="NADH-G_4Fe-4S_3"/>
    <property type="match status" value="1"/>
</dbReference>
<dbReference type="SUPFAM" id="SSF53706">
    <property type="entry name" value="Formate dehydrogenase/DMSO reductase, domains 1-3"/>
    <property type="match status" value="1"/>
</dbReference>
<keyword evidence="5" id="KW-0479">Metal-binding</keyword>
<keyword evidence="15" id="KW-0560">Oxidoreductase</keyword>
<dbReference type="InterPro" id="IPR054351">
    <property type="entry name" value="NADH_UbQ_OxRdtase_ferredoxin"/>
</dbReference>
<evidence type="ECO:0000256" key="6">
    <source>
        <dbReference type="ARBA" id="ARBA00022967"/>
    </source>
</evidence>
<accession>A0A7Y0LVG7</accession>
<dbReference type="InterPro" id="IPR036010">
    <property type="entry name" value="2Fe-2S_ferredoxin-like_sf"/>
</dbReference>
<dbReference type="InterPro" id="IPR000283">
    <property type="entry name" value="NADH_UbQ_OxRdtase_75kDa_su_CS"/>
</dbReference>
<evidence type="ECO:0000256" key="8">
    <source>
        <dbReference type="ARBA" id="ARBA00023014"/>
    </source>
</evidence>
<evidence type="ECO:0000256" key="4">
    <source>
        <dbReference type="ARBA" id="ARBA00022714"/>
    </source>
</evidence>
<comment type="similarity">
    <text evidence="2">Belongs to the complex I 75 kDa subunit family.</text>
</comment>
<evidence type="ECO:0000313" key="15">
    <source>
        <dbReference type="EMBL" id="NMR18805.1"/>
    </source>
</evidence>
<dbReference type="PANTHER" id="PTHR43105:SF12">
    <property type="entry name" value="NADH-QUINONE OXIDOREDUCTASE SUBUNIT G"/>
    <property type="match status" value="1"/>
</dbReference>
<dbReference type="CDD" id="cd00207">
    <property type="entry name" value="fer2"/>
    <property type="match status" value="1"/>
</dbReference>
<dbReference type="SUPFAM" id="SSF54862">
    <property type="entry name" value="4Fe-4S ferredoxins"/>
    <property type="match status" value="1"/>
</dbReference>
<keyword evidence="6" id="KW-1278">Translocase</keyword>
<comment type="caution">
    <text evidence="15">The sequence shown here is derived from an EMBL/GenBank/DDBJ whole genome shotgun (WGS) entry which is preliminary data.</text>
</comment>
<dbReference type="PROSITE" id="PS00643">
    <property type="entry name" value="COMPLEX1_75K_3"/>
    <property type="match status" value="1"/>
</dbReference>
<dbReference type="PROSITE" id="PS51085">
    <property type="entry name" value="2FE2S_FER_2"/>
    <property type="match status" value="1"/>
</dbReference>
<evidence type="ECO:0000256" key="10">
    <source>
        <dbReference type="ARBA" id="ARBA00034078"/>
    </source>
</evidence>
<dbReference type="Pfam" id="PF13510">
    <property type="entry name" value="Fer2_4"/>
    <property type="match status" value="1"/>
</dbReference>
<dbReference type="EMBL" id="JABCJJ010000001">
    <property type="protein sequence ID" value="NMR18805.1"/>
    <property type="molecule type" value="Genomic_DNA"/>
</dbReference>
<evidence type="ECO:0000259" key="12">
    <source>
        <dbReference type="PROSITE" id="PS51085"/>
    </source>
</evidence>
<evidence type="ECO:0000256" key="7">
    <source>
        <dbReference type="ARBA" id="ARBA00023004"/>
    </source>
</evidence>
<comment type="cofactor">
    <cofactor evidence="10">
        <name>[2Fe-2S] cluster</name>
        <dbReference type="ChEBI" id="CHEBI:190135"/>
    </cofactor>
</comment>
<dbReference type="InterPro" id="IPR009010">
    <property type="entry name" value="Asp_de-COase-like_dom_sf"/>
</dbReference>
<organism evidence="15 16">
    <name type="scientific">Cellulomonas fimi</name>
    <dbReference type="NCBI Taxonomy" id="1708"/>
    <lineage>
        <taxon>Bacteria</taxon>
        <taxon>Bacillati</taxon>
        <taxon>Actinomycetota</taxon>
        <taxon>Actinomycetes</taxon>
        <taxon>Micrococcales</taxon>
        <taxon>Cellulomonadaceae</taxon>
        <taxon>Cellulomonas</taxon>
    </lineage>
</organism>
<dbReference type="GO" id="GO:0043546">
    <property type="term" value="F:molybdopterin cofactor binding"/>
    <property type="evidence" value="ECO:0007669"/>
    <property type="project" value="InterPro"/>
</dbReference>
<dbReference type="RefSeq" id="WP_169322719.1">
    <property type="nucleotide sequence ID" value="NZ_JABCJJ010000001.1"/>
</dbReference>
<dbReference type="Pfam" id="PF22117">
    <property type="entry name" value="Fer4_Nqo3"/>
    <property type="match status" value="1"/>
</dbReference>
<dbReference type="GO" id="GO:0016020">
    <property type="term" value="C:membrane"/>
    <property type="evidence" value="ECO:0007669"/>
    <property type="project" value="InterPro"/>
</dbReference>
<dbReference type="SUPFAM" id="SSF54292">
    <property type="entry name" value="2Fe-2S ferredoxin-like"/>
    <property type="match status" value="1"/>
</dbReference>